<gene>
    <name evidence="3" type="ORF">GCM10009717_28290</name>
</gene>
<evidence type="ECO:0000313" key="4">
    <source>
        <dbReference type="Proteomes" id="UP001499954"/>
    </source>
</evidence>
<sequence length="527" mass="54503">MNTVRRACTALVALGAVIGVAGCTPTPERAEPSVVALHEPDAPLTVVDEADAAAAAIATSAALFASSPVAVVGSTSDLPESSEIAVELGVPLLLAPTTSSGEDGGAVPSASPTSTTPPVGDGAALLAELDRLGVTDVVSVGTTGDGDGGSGDADADLGDRRIVHVEGSSAASDAADELPDVEAPAEPSGVVALVTDVDGAPAATARAAGATVLPLPAADPNPQRSPDAIDALHTADGAPVLAIGPEFAASDALDWQVRTARTGVQLPGGGQVLFPDRMLVALYGKPDSPTLGVLGEQPIDATVERAAKVASTYDALTDRTVMPALEIITTLASGAPTPDGDYSSEPEAADLVPWVEAAGAAGQYVILDLQPGRDTFPKQLDEYRSLLEYPWVGLALDPEWRLDANQHHLVDIGQVEANEVNQVIDELAAICDEHDLPPKLLVLHQFRNDMILHRERVEVDRPEVSVLFHVDGNGTQPAKQATWKALREGASEAAWGWKNFIDEDAPMLTPEQTMTEVVPAPDLVSYQ</sequence>
<proteinExistence type="predicted"/>
<reference evidence="3 4" key="1">
    <citation type="journal article" date="2019" name="Int. J. Syst. Evol. Microbiol.">
        <title>The Global Catalogue of Microorganisms (GCM) 10K type strain sequencing project: providing services to taxonomists for standard genome sequencing and annotation.</title>
        <authorList>
            <consortium name="The Broad Institute Genomics Platform"/>
            <consortium name="The Broad Institute Genome Sequencing Center for Infectious Disease"/>
            <person name="Wu L."/>
            <person name="Ma J."/>
        </authorList>
    </citation>
    <scope>NUCLEOTIDE SEQUENCE [LARGE SCALE GENOMIC DNA]</scope>
    <source>
        <strain evidence="3 4">JCM 13584</strain>
    </source>
</reference>
<evidence type="ECO:0000256" key="2">
    <source>
        <dbReference type="SAM" id="SignalP"/>
    </source>
</evidence>
<feature type="chain" id="PRO_5047002156" description="Lipoprotein" evidence="2">
    <location>
        <begin position="22"/>
        <end position="527"/>
    </location>
</feature>
<keyword evidence="4" id="KW-1185">Reference proteome</keyword>
<evidence type="ECO:0008006" key="5">
    <source>
        <dbReference type="Google" id="ProtNLM"/>
    </source>
</evidence>
<feature type="compositionally biased region" description="Low complexity" evidence="1">
    <location>
        <begin position="106"/>
        <end position="118"/>
    </location>
</feature>
<dbReference type="Proteomes" id="UP001499954">
    <property type="component" value="Unassembled WGS sequence"/>
</dbReference>
<evidence type="ECO:0000313" key="3">
    <source>
        <dbReference type="EMBL" id="GAA1959952.1"/>
    </source>
</evidence>
<protein>
    <recommendedName>
        <fullName evidence="5">Lipoprotein</fullName>
    </recommendedName>
</protein>
<feature type="signal peptide" evidence="2">
    <location>
        <begin position="1"/>
        <end position="21"/>
    </location>
</feature>
<dbReference type="EMBL" id="BAAAMK010000005">
    <property type="protein sequence ID" value="GAA1959952.1"/>
    <property type="molecule type" value="Genomic_DNA"/>
</dbReference>
<organism evidence="3 4">
    <name type="scientific">Agromyces allii</name>
    <dbReference type="NCBI Taxonomy" id="393607"/>
    <lineage>
        <taxon>Bacteria</taxon>
        <taxon>Bacillati</taxon>
        <taxon>Actinomycetota</taxon>
        <taxon>Actinomycetes</taxon>
        <taxon>Micrococcales</taxon>
        <taxon>Microbacteriaceae</taxon>
        <taxon>Agromyces</taxon>
    </lineage>
</organism>
<dbReference type="PROSITE" id="PS51257">
    <property type="entry name" value="PROKAR_LIPOPROTEIN"/>
    <property type="match status" value="1"/>
</dbReference>
<dbReference type="RefSeq" id="WP_157416540.1">
    <property type="nucleotide sequence ID" value="NZ_BAAAMK010000005.1"/>
</dbReference>
<keyword evidence="2" id="KW-0732">Signal</keyword>
<accession>A0ABN2QXJ7</accession>
<name>A0ABN2QXJ7_9MICO</name>
<feature type="region of interest" description="Disordered" evidence="1">
    <location>
        <begin position="96"/>
        <end position="118"/>
    </location>
</feature>
<evidence type="ECO:0000256" key="1">
    <source>
        <dbReference type="SAM" id="MobiDB-lite"/>
    </source>
</evidence>
<comment type="caution">
    <text evidence="3">The sequence shown here is derived from an EMBL/GenBank/DDBJ whole genome shotgun (WGS) entry which is preliminary data.</text>
</comment>